<protein>
    <recommendedName>
        <fullName evidence="6">Enhancer of polycomb-like protein</fullName>
    </recommendedName>
</protein>
<evidence type="ECO:0000256" key="3">
    <source>
        <dbReference type="ARBA" id="ARBA00023015"/>
    </source>
</evidence>
<reference evidence="9" key="1">
    <citation type="submission" date="2022-11" db="EMBL/GenBank/DDBJ databases">
        <authorList>
            <person name="Kikuchi T."/>
        </authorList>
    </citation>
    <scope>NUCLEOTIDE SEQUENCE</scope>
    <source>
        <strain evidence="9">PS1010</strain>
    </source>
</reference>
<feature type="domain" description="Enhancer of polycomb-like N-terminal" evidence="8">
    <location>
        <begin position="13"/>
        <end position="132"/>
    </location>
</feature>
<feature type="compositionally biased region" description="Low complexity" evidence="7">
    <location>
        <begin position="697"/>
        <end position="708"/>
    </location>
</feature>
<feature type="compositionally biased region" description="Acidic residues" evidence="7">
    <location>
        <begin position="571"/>
        <end position="581"/>
    </location>
</feature>
<dbReference type="GO" id="GO:0005634">
    <property type="term" value="C:nucleus"/>
    <property type="evidence" value="ECO:0007669"/>
    <property type="project" value="UniProtKB-SubCell"/>
</dbReference>
<comment type="subcellular location">
    <subcellularLocation>
        <location evidence="1 6">Nucleus</location>
    </subcellularLocation>
</comment>
<comment type="caution">
    <text evidence="9">The sequence shown here is derived from an EMBL/GenBank/DDBJ whole genome shotgun (WGS) entry which is preliminary data.</text>
</comment>
<feature type="compositionally biased region" description="Acidic residues" evidence="7">
    <location>
        <begin position="733"/>
        <end position="765"/>
    </location>
</feature>
<dbReference type="OrthoDB" id="435275at2759"/>
<dbReference type="GO" id="GO:0006357">
    <property type="term" value="P:regulation of transcription by RNA polymerase II"/>
    <property type="evidence" value="ECO:0007669"/>
    <property type="project" value="InterPro"/>
</dbReference>
<keyword evidence="10" id="KW-1185">Reference proteome</keyword>
<keyword evidence="5 6" id="KW-0539">Nucleus</keyword>
<feature type="compositionally biased region" description="Polar residues" evidence="7">
    <location>
        <begin position="582"/>
        <end position="594"/>
    </location>
</feature>
<dbReference type="EMBL" id="CANHGI010000003">
    <property type="protein sequence ID" value="CAI5444500.1"/>
    <property type="molecule type" value="Genomic_DNA"/>
</dbReference>
<accession>A0A9P1IG92</accession>
<comment type="similarity">
    <text evidence="2 6">Belongs to the enhancer of polycomb family.</text>
</comment>
<evidence type="ECO:0000256" key="1">
    <source>
        <dbReference type="ARBA" id="ARBA00004123"/>
    </source>
</evidence>
<keyword evidence="3 6" id="KW-0805">Transcription regulation</keyword>
<evidence type="ECO:0000256" key="6">
    <source>
        <dbReference type="RuleBase" id="RU361124"/>
    </source>
</evidence>
<evidence type="ECO:0000256" key="2">
    <source>
        <dbReference type="ARBA" id="ARBA00008035"/>
    </source>
</evidence>
<keyword evidence="4 6" id="KW-0804">Transcription</keyword>
<sequence length="826" mass="93759">MASVSKAFRARAFDANKSMAIYWGQELPDLSECATGNRAVTQMPSGMEKEEEMESHLQDAILAQQASTSGVQVNHVIPTPKVNQVDVDRYNLVYQNRNKNRSKYIKVHAWQALEKDEPEYDYDTEDEEWLNDHPHIEANVLERIFDTVETNSSETQIASEDSVLNIHKNIDPTVIYEVYEYWLSKRTSAATTSGCIGVGGLIPRVRTECRKDGQGSVNPYVAFRRRAEKMQTRKNRKNDEDSYEKILKLVHDMSKARQLFDMTTKREKGKNRMEMSDFGTSTIYEELNEKLRTATKPLVQINGSNQDEKKKKKAKRTKGIDKDLVSKAWLKKNAESWNRPPSLFGNVGGETSQESAKPARQPLPDGKYTFKRRRGCVYRAALPVQYNHNQPRETANERVPQNMRYYETFLPNSQGNVRSIGFARKRVGRGGRIVLDRIPRKVETEEEAPEVERRVPRIVDPWEEECVIDTSRSFGARMHPFAEFLQEEEEDEQLLKKKRYFERADRVNFDDEDVEKEWISRYCGAWRDVNANGAEKASLETSDSSDKKAECARIGGGGDGEFSEVERMEVDDAEIDEEEAENPSQISETSQTNGIKAEILPTTPIEEPPPLTNGNGNLNGNGNGYKNHHELLNEEERMIKTIKIDMPREDSPPSKIAHETSGDLSLSGNELAGRVEPTPVPAKMCGTVSDSDEWREPSGSPSESNSSTEWERRPTTYKTSATNTQMIVKVVDVEEEEDEKYDDDDDDEDIMMNEEDLDLEDEDDEVEKRVGGSGRKRMGEEEEDETDDGKTANAAGPTPSIKDALSTVTLMERKNKFILPPSKIGT</sequence>
<gene>
    <name evidence="9" type="ORF">CAMP_LOCUS7137</name>
</gene>
<feature type="region of interest" description="Disordered" evidence="7">
    <location>
        <begin position="647"/>
        <end position="803"/>
    </location>
</feature>
<dbReference type="AlphaFoldDB" id="A0A9P1IG92"/>
<organism evidence="9 10">
    <name type="scientific">Caenorhabditis angaria</name>
    <dbReference type="NCBI Taxonomy" id="860376"/>
    <lineage>
        <taxon>Eukaryota</taxon>
        <taxon>Metazoa</taxon>
        <taxon>Ecdysozoa</taxon>
        <taxon>Nematoda</taxon>
        <taxon>Chromadorea</taxon>
        <taxon>Rhabditida</taxon>
        <taxon>Rhabditina</taxon>
        <taxon>Rhabditomorpha</taxon>
        <taxon>Rhabditoidea</taxon>
        <taxon>Rhabditidae</taxon>
        <taxon>Peloderinae</taxon>
        <taxon>Caenorhabditis</taxon>
    </lineage>
</organism>
<name>A0A9P1IG92_9PELO</name>
<evidence type="ECO:0000256" key="4">
    <source>
        <dbReference type="ARBA" id="ARBA00023163"/>
    </source>
</evidence>
<dbReference type="InterPro" id="IPR024943">
    <property type="entry name" value="Enhancer_polycomb"/>
</dbReference>
<dbReference type="PANTHER" id="PTHR14898">
    <property type="entry name" value="ENHANCER OF POLYCOMB"/>
    <property type="match status" value="1"/>
</dbReference>
<evidence type="ECO:0000256" key="5">
    <source>
        <dbReference type="ARBA" id="ARBA00023242"/>
    </source>
</evidence>
<dbReference type="InterPro" id="IPR019542">
    <property type="entry name" value="Enhancer_polycomb-like_N"/>
</dbReference>
<evidence type="ECO:0000259" key="8">
    <source>
        <dbReference type="Pfam" id="PF10513"/>
    </source>
</evidence>
<evidence type="ECO:0000313" key="9">
    <source>
        <dbReference type="EMBL" id="CAI5444500.1"/>
    </source>
</evidence>
<dbReference type="Proteomes" id="UP001152747">
    <property type="component" value="Unassembled WGS sequence"/>
</dbReference>
<evidence type="ECO:0000256" key="7">
    <source>
        <dbReference type="SAM" id="MobiDB-lite"/>
    </source>
</evidence>
<dbReference type="GO" id="GO:0035267">
    <property type="term" value="C:NuA4 histone acetyltransferase complex"/>
    <property type="evidence" value="ECO:0007669"/>
    <property type="project" value="InterPro"/>
</dbReference>
<feature type="region of interest" description="Disordered" evidence="7">
    <location>
        <begin position="537"/>
        <end position="594"/>
    </location>
</feature>
<feature type="region of interest" description="Disordered" evidence="7">
    <location>
        <begin position="340"/>
        <end position="368"/>
    </location>
</feature>
<proteinExistence type="inferred from homology"/>
<dbReference type="Pfam" id="PF10513">
    <property type="entry name" value="EPL1"/>
    <property type="match status" value="1"/>
</dbReference>
<evidence type="ECO:0000313" key="10">
    <source>
        <dbReference type="Proteomes" id="UP001152747"/>
    </source>
</evidence>
<feature type="compositionally biased region" description="Polar residues" evidence="7">
    <location>
        <begin position="716"/>
        <end position="726"/>
    </location>
</feature>
<feature type="compositionally biased region" description="Basic and acidic residues" evidence="7">
    <location>
        <begin position="647"/>
        <end position="661"/>
    </location>
</feature>